<evidence type="ECO:0000256" key="8">
    <source>
        <dbReference type="PROSITE-ProRule" id="PRU00176"/>
    </source>
</evidence>
<sequence length="450" mass="52466">YKKFLTNKYIIYDIFSRFGSQFFITLGENLDSLDAEHLVFGKVVEGLEVICKLNQTLTDDKNRPYQDIRISHTVILDDPYPDPKEVEFPDESPKPTREVFESDYIAADETIDDTEGKTMVEIQEEIEEREARARATILEMVGDLPDADMAPPENVLFVCKLNPVTTSEDLEIIFSRFGKINSCEVIRDRITNNSLHYAFIEFGETKSCEDAYFKMDNVLIDDRRIHVDFSQSVSKIKWRGKGRGVEFFDDNGQRVDDKKGQRYDPSKDHSNQSRNRNKNARDSRHIDHGQPQVSEKDRKSPQRQQSCEGNSRDKNDAKHFSRNEKNGRDVQVDRCRMEKHKKHESSKRSHVESEDSDGLPSDEEAREKMLRHLKKSLKKKKKKHKHNSESDTDDSDEKKKKKNKKKKKRKKRSENEKESDSDSESKKKSKKGKKKKKKKKKENSSSDSHE</sequence>
<keyword evidence="6 9" id="KW-0413">Isomerase</keyword>
<dbReference type="InterPro" id="IPR035979">
    <property type="entry name" value="RBD_domain_sf"/>
</dbReference>
<keyword evidence="14" id="KW-1185">Reference proteome</keyword>
<keyword evidence="5 9" id="KW-0697">Rotamase</keyword>
<dbReference type="Pfam" id="PF00160">
    <property type="entry name" value="Pro_isomerase"/>
    <property type="match status" value="1"/>
</dbReference>
<evidence type="ECO:0000256" key="2">
    <source>
        <dbReference type="ARBA" id="ARBA00002388"/>
    </source>
</evidence>
<dbReference type="GO" id="GO:0005634">
    <property type="term" value="C:nucleus"/>
    <property type="evidence" value="ECO:0007669"/>
    <property type="project" value="UniProtKB-SubCell"/>
</dbReference>
<feature type="compositionally biased region" description="Basic residues" evidence="10">
    <location>
        <begin position="371"/>
        <end position="386"/>
    </location>
</feature>
<dbReference type="PROSITE" id="PS50102">
    <property type="entry name" value="RRM"/>
    <property type="match status" value="1"/>
</dbReference>
<dbReference type="PROSITE" id="PS50072">
    <property type="entry name" value="CSA_PPIASE_2"/>
    <property type="match status" value="1"/>
</dbReference>
<evidence type="ECO:0000256" key="10">
    <source>
        <dbReference type="SAM" id="MobiDB-lite"/>
    </source>
</evidence>
<evidence type="ECO:0000256" key="9">
    <source>
        <dbReference type="RuleBase" id="RU365081"/>
    </source>
</evidence>
<dbReference type="PANTHER" id="PTHR45843:SF1">
    <property type="entry name" value="PEPTIDYL-PROLYL CIS-TRANS ISOMERASE-LIKE 4"/>
    <property type="match status" value="1"/>
</dbReference>
<comment type="function">
    <text evidence="2 9">PPIases accelerate the folding of proteins. It catalyzes the cis-trans isomerization of proline imidic peptide bonds in oligopeptides.</text>
</comment>
<keyword evidence="4 8" id="KW-0694">RNA-binding</keyword>
<evidence type="ECO:0000259" key="11">
    <source>
        <dbReference type="PROSITE" id="PS50072"/>
    </source>
</evidence>
<dbReference type="Gene3D" id="2.40.100.10">
    <property type="entry name" value="Cyclophilin-like"/>
    <property type="match status" value="1"/>
</dbReference>
<name>A0AAW0VRV0_CHEQU</name>
<evidence type="ECO:0000256" key="5">
    <source>
        <dbReference type="ARBA" id="ARBA00023110"/>
    </source>
</evidence>
<evidence type="ECO:0000256" key="1">
    <source>
        <dbReference type="ARBA" id="ARBA00000971"/>
    </source>
</evidence>
<dbReference type="SUPFAM" id="SSF54928">
    <property type="entry name" value="RNA-binding domain, RBD"/>
    <property type="match status" value="1"/>
</dbReference>
<feature type="domain" description="RRM" evidence="12">
    <location>
        <begin position="154"/>
        <end position="232"/>
    </location>
</feature>
<feature type="non-terminal residue" evidence="13">
    <location>
        <position position="1"/>
    </location>
</feature>
<dbReference type="EC" id="5.2.1.8" evidence="9"/>
<feature type="compositionally biased region" description="Basic residues" evidence="10">
    <location>
        <begin position="427"/>
        <end position="441"/>
    </location>
</feature>
<accession>A0AAW0VRV0</accession>
<protein>
    <recommendedName>
        <fullName evidence="9">Peptidyl-prolyl cis-trans isomerase</fullName>
        <shortName evidence="9">PPIase</shortName>
        <ecNumber evidence="9">5.2.1.8</ecNumber>
    </recommendedName>
</protein>
<dbReference type="Pfam" id="PF00076">
    <property type="entry name" value="RRM_1"/>
    <property type="match status" value="1"/>
</dbReference>
<dbReference type="SMART" id="SM00360">
    <property type="entry name" value="RRM"/>
    <property type="match status" value="1"/>
</dbReference>
<organism evidence="13 14">
    <name type="scientific">Cherax quadricarinatus</name>
    <name type="common">Australian red claw crayfish</name>
    <dbReference type="NCBI Taxonomy" id="27406"/>
    <lineage>
        <taxon>Eukaryota</taxon>
        <taxon>Metazoa</taxon>
        <taxon>Ecdysozoa</taxon>
        <taxon>Arthropoda</taxon>
        <taxon>Crustacea</taxon>
        <taxon>Multicrustacea</taxon>
        <taxon>Malacostraca</taxon>
        <taxon>Eumalacostraca</taxon>
        <taxon>Eucarida</taxon>
        <taxon>Decapoda</taxon>
        <taxon>Pleocyemata</taxon>
        <taxon>Astacidea</taxon>
        <taxon>Parastacoidea</taxon>
        <taxon>Parastacidae</taxon>
        <taxon>Cherax</taxon>
    </lineage>
</organism>
<reference evidence="13 14" key="1">
    <citation type="journal article" date="2024" name="BMC Genomics">
        <title>Genome assembly of redclaw crayfish (Cherax quadricarinatus) provides insights into its immune adaptation and hypoxia tolerance.</title>
        <authorList>
            <person name="Liu Z."/>
            <person name="Zheng J."/>
            <person name="Li H."/>
            <person name="Fang K."/>
            <person name="Wang S."/>
            <person name="He J."/>
            <person name="Zhou D."/>
            <person name="Weng S."/>
            <person name="Chi M."/>
            <person name="Gu Z."/>
            <person name="He J."/>
            <person name="Li F."/>
            <person name="Wang M."/>
        </authorList>
    </citation>
    <scope>NUCLEOTIDE SEQUENCE [LARGE SCALE GENOMIC DNA]</scope>
    <source>
        <strain evidence="13">ZL_2023a</strain>
    </source>
</reference>
<feature type="compositionally biased region" description="Basic and acidic residues" evidence="10">
    <location>
        <begin position="310"/>
        <end position="336"/>
    </location>
</feature>
<dbReference type="InterPro" id="IPR012677">
    <property type="entry name" value="Nucleotide-bd_a/b_plait_sf"/>
</dbReference>
<comment type="subcellular location">
    <subcellularLocation>
        <location evidence="3 9">Nucleus</location>
    </subcellularLocation>
</comment>
<evidence type="ECO:0000256" key="3">
    <source>
        <dbReference type="ARBA" id="ARBA00004123"/>
    </source>
</evidence>
<gene>
    <name evidence="13" type="ORF">OTU49_013883</name>
</gene>
<dbReference type="InterPro" id="IPR002130">
    <property type="entry name" value="Cyclophilin-type_PPIase_dom"/>
</dbReference>
<comment type="similarity">
    <text evidence="9">Belongs to the cyclophilin-type PPIase family. PPIL4 subfamily.</text>
</comment>
<dbReference type="InterPro" id="IPR029000">
    <property type="entry name" value="Cyclophilin-like_dom_sf"/>
</dbReference>
<dbReference type="Proteomes" id="UP001445076">
    <property type="component" value="Unassembled WGS sequence"/>
</dbReference>
<dbReference type="EMBL" id="JARKIK010001605">
    <property type="protein sequence ID" value="KAK8719659.1"/>
    <property type="molecule type" value="Genomic_DNA"/>
</dbReference>
<comment type="catalytic activity">
    <reaction evidence="1 9">
        <text>[protein]-peptidylproline (omega=180) = [protein]-peptidylproline (omega=0)</text>
        <dbReference type="Rhea" id="RHEA:16237"/>
        <dbReference type="Rhea" id="RHEA-COMP:10747"/>
        <dbReference type="Rhea" id="RHEA-COMP:10748"/>
        <dbReference type="ChEBI" id="CHEBI:83833"/>
        <dbReference type="ChEBI" id="CHEBI:83834"/>
        <dbReference type="EC" id="5.2.1.8"/>
    </reaction>
</comment>
<feature type="compositionally biased region" description="Basic and acidic residues" evidence="10">
    <location>
        <begin position="279"/>
        <end position="300"/>
    </location>
</feature>
<evidence type="ECO:0000256" key="7">
    <source>
        <dbReference type="ARBA" id="ARBA00023242"/>
    </source>
</evidence>
<evidence type="ECO:0000256" key="4">
    <source>
        <dbReference type="ARBA" id="ARBA00022884"/>
    </source>
</evidence>
<evidence type="ECO:0000256" key="6">
    <source>
        <dbReference type="ARBA" id="ARBA00023235"/>
    </source>
</evidence>
<dbReference type="SUPFAM" id="SSF50891">
    <property type="entry name" value="Cyclophilin-like"/>
    <property type="match status" value="1"/>
</dbReference>
<feature type="compositionally biased region" description="Basic and acidic residues" evidence="10">
    <location>
        <begin position="249"/>
        <end position="271"/>
    </location>
</feature>
<keyword evidence="7 9" id="KW-0539">Nucleus</keyword>
<feature type="compositionally biased region" description="Basic and acidic residues" evidence="10">
    <location>
        <begin position="413"/>
        <end position="426"/>
    </location>
</feature>
<comment type="caution">
    <text evidence="13">The sequence shown here is derived from an EMBL/GenBank/DDBJ whole genome shotgun (WGS) entry which is preliminary data.</text>
</comment>
<dbReference type="GO" id="GO:0003723">
    <property type="term" value="F:RNA binding"/>
    <property type="evidence" value="ECO:0007669"/>
    <property type="project" value="UniProtKB-UniRule"/>
</dbReference>
<dbReference type="PANTHER" id="PTHR45843">
    <property type="entry name" value="PEPTIDYL-PROLYL CIS-TRANS ISOMERASE-LIKE 4"/>
    <property type="match status" value="1"/>
</dbReference>
<dbReference type="InterPro" id="IPR035542">
    <property type="entry name" value="CRIP"/>
</dbReference>
<evidence type="ECO:0000313" key="14">
    <source>
        <dbReference type="Proteomes" id="UP001445076"/>
    </source>
</evidence>
<evidence type="ECO:0000313" key="13">
    <source>
        <dbReference type="EMBL" id="KAK8719659.1"/>
    </source>
</evidence>
<dbReference type="GO" id="GO:0003755">
    <property type="term" value="F:peptidyl-prolyl cis-trans isomerase activity"/>
    <property type="evidence" value="ECO:0007669"/>
    <property type="project" value="UniProtKB-UniRule"/>
</dbReference>
<feature type="domain" description="PPIase cyclophilin-type" evidence="11">
    <location>
        <begin position="19"/>
        <end position="75"/>
    </location>
</feature>
<feature type="region of interest" description="Disordered" evidence="10">
    <location>
        <begin position="249"/>
        <end position="450"/>
    </location>
</feature>
<feature type="compositionally biased region" description="Basic residues" evidence="10">
    <location>
        <begin position="399"/>
        <end position="412"/>
    </location>
</feature>
<dbReference type="Gene3D" id="3.30.70.330">
    <property type="match status" value="1"/>
</dbReference>
<proteinExistence type="inferred from homology"/>
<dbReference type="AlphaFoldDB" id="A0AAW0VRV0"/>
<evidence type="ECO:0000259" key="12">
    <source>
        <dbReference type="PROSITE" id="PS50102"/>
    </source>
</evidence>
<dbReference type="CDD" id="cd12235">
    <property type="entry name" value="RRM_PPIL4"/>
    <property type="match status" value="1"/>
</dbReference>
<dbReference type="FunFam" id="3.30.70.330:FF:000287">
    <property type="entry name" value="Peptidyl-prolyl cis-trans isomerase"/>
    <property type="match status" value="1"/>
</dbReference>
<dbReference type="InterPro" id="IPR000504">
    <property type="entry name" value="RRM_dom"/>
</dbReference>